<proteinExistence type="predicted"/>
<dbReference type="Gene3D" id="3.40.50.450">
    <property type="match status" value="1"/>
</dbReference>
<dbReference type="InterPro" id="IPR010697">
    <property type="entry name" value="YspA"/>
</dbReference>
<evidence type="ECO:0000313" key="2">
    <source>
        <dbReference type="Proteomes" id="UP000823960"/>
    </source>
</evidence>
<dbReference type="Proteomes" id="UP000823960">
    <property type="component" value="Unassembled WGS sequence"/>
</dbReference>
<organism evidence="1 2">
    <name type="scientific">Candidatus Faeciplasma avium</name>
    <dbReference type="NCBI Taxonomy" id="2840798"/>
    <lineage>
        <taxon>Bacteria</taxon>
        <taxon>Bacillati</taxon>
        <taxon>Bacillota</taxon>
        <taxon>Clostridia</taxon>
        <taxon>Eubacteriales</taxon>
        <taxon>Oscillospiraceae</taxon>
        <taxon>Oscillospiraceae incertae sedis</taxon>
        <taxon>Candidatus Faeciplasma</taxon>
    </lineage>
</organism>
<reference evidence="1" key="1">
    <citation type="submission" date="2020-10" db="EMBL/GenBank/DDBJ databases">
        <authorList>
            <person name="Gilroy R."/>
        </authorList>
    </citation>
    <scope>NUCLEOTIDE SEQUENCE</scope>
    <source>
        <strain evidence="1">1370</strain>
    </source>
</reference>
<dbReference type="EMBL" id="DVOL01000042">
    <property type="protein sequence ID" value="HIV10666.1"/>
    <property type="molecule type" value="Genomic_DNA"/>
</dbReference>
<dbReference type="Pfam" id="PF06908">
    <property type="entry name" value="YpsA"/>
    <property type="match status" value="1"/>
</dbReference>
<evidence type="ECO:0000313" key="1">
    <source>
        <dbReference type="EMBL" id="HIV10666.1"/>
    </source>
</evidence>
<dbReference type="PANTHER" id="PTHR38440:SF1">
    <property type="entry name" value="UPF0398 PROTEIN SPR0331"/>
    <property type="match status" value="1"/>
</dbReference>
<dbReference type="AlphaFoldDB" id="A0A9D1NPY2"/>
<comment type="caution">
    <text evidence="1">The sequence shown here is derived from an EMBL/GenBank/DDBJ whole genome shotgun (WGS) entry which is preliminary data.</text>
</comment>
<accession>A0A9D1NPY2</accession>
<name>A0A9D1NPY2_9FIRM</name>
<reference evidence="1" key="2">
    <citation type="journal article" date="2021" name="PeerJ">
        <title>Extensive microbial diversity within the chicken gut microbiome revealed by metagenomics and culture.</title>
        <authorList>
            <person name="Gilroy R."/>
            <person name="Ravi A."/>
            <person name="Getino M."/>
            <person name="Pursley I."/>
            <person name="Horton D.L."/>
            <person name="Alikhan N.F."/>
            <person name="Baker D."/>
            <person name="Gharbi K."/>
            <person name="Hall N."/>
            <person name="Watson M."/>
            <person name="Adriaenssens E.M."/>
            <person name="Foster-Nyarko E."/>
            <person name="Jarju S."/>
            <person name="Secka A."/>
            <person name="Antonio M."/>
            <person name="Oren A."/>
            <person name="Chaudhuri R.R."/>
            <person name="La Ragione R."/>
            <person name="Hildebrand F."/>
            <person name="Pallen M.J."/>
        </authorList>
    </citation>
    <scope>NUCLEOTIDE SEQUENCE</scope>
    <source>
        <strain evidence="1">1370</strain>
    </source>
</reference>
<dbReference type="SUPFAM" id="SSF102405">
    <property type="entry name" value="MCP/YpsA-like"/>
    <property type="match status" value="1"/>
</dbReference>
<protein>
    <submittedName>
        <fullName evidence="1">DUF1273 family protein</fullName>
    </submittedName>
</protein>
<dbReference type="PANTHER" id="PTHR38440">
    <property type="entry name" value="UPF0398 PROTEIN YPSA"/>
    <property type="match status" value="1"/>
</dbReference>
<gene>
    <name evidence="1" type="ORF">IAD28_03090</name>
</gene>
<sequence>MFFPPPPITPRPSPWDVETKTLEEEPLKVDISRTACFTGHRHEKLQLPDRASRDALKSMMLVQILDAITVEGYDTFITGLAKGADLWYGMLIFSLKEQYPNIKLIGMSPYRGEVKHFHDRDLFEYGNVTRACDRLIFISEKYSSSCYQKRNREMVDHSSKLIGVVRDYKSGTGMTIRYAKKKGLNTNIIDLNEIRHIIY</sequence>